<protein>
    <submittedName>
        <fullName evidence="7">Multisubunit sodium/proton antiporter, MrpE subunit</fullName>
    </submittedName>
</protein>
<keyword evidence="3" id="KW-1003">Cell membrane</keyword>
<keyword evidence="4" id="KW-0812">Transmembrane</keyword>
<gene>
    <name evidence="7" type="ORF">SAMN02745129_0930</name>
</gene>
<comment type="similarity">
    <text evidence="2">Belongs to the CPA3 antiporters (TC 2.A.63) subunit E family.</text>
</comment>
<dbReference type="STRING" id="299255.SAMN02745129_0930"/>
<dbReference type="PANTHER" id="PTHR34584:SF1">
    <property type="entry name" value="NA(+)_H(+) ANTIPORTER SUBUNIT E1"/>
    <property type="match status" value="1"/>
</dbReference>
<evidence type="ECO:0000256" key="1">
    <source>
        <dbReference type="ARBA" id="ARBA00004651"/>
    </source>
</evidence>
<evidence type="ECO:0000313" key="8">
    <source>
        <dbReference type="Proteomes" id="UP000184268"/>
    </source>
</evidence>
<dbReference type="InterPro" id="IPR002758">
    <property type="entry name" value="Cation_antiport_E"/>
</dbReference>
<dbReference type="PANTHER" id="PTHR34584">
    <property type="entry name" value="NA(+)/H(+) ANTIPORTER SUBUNIT E1"/>
    <property type="match status" value="1"/>
</dbReference>
<evidence type="ECO:0000256" key="4">
    <source>
        <dbReference type="ARBA" id="ARBA00022692"/>
    </source>
</evidence>
<organism evidence="7 8">
    <name type="scientific">Ferrimonas marina</name>
    <dbReference type="NCBI Taxonomy" id="299255"/>
    <lineage>
        <taxon>Bacteria</taxon>
        <taxon>Pseudomonadati</taxon>
        <taxon>Pseudomonadota</taxon>
        <taxon>Gammaproteobacteria</taxon>
        <taxon>Alteromonadales</taxon>
        <taxon>Ferrimonadaceae</taxon>
        <taxon>Ferrimonas</taxon>
    </lineage>
</organism>
<comment type="subcellular location">
    <subcellularLocation>
        <location evidence="1">Cell membrane</location>
        <topology evidence="1">Multi-pass membrane protein</topology>
    </subcellularLocation>
</comment>
<dbReference type="GO" id="GO:0008324">
    <property type="term" value="F:monoatomic cation transmembrane transporter activity"/>
    <property type="evidence" value="ECO:0007669"/>
    <property type="project" value="InterPro"/>
</dbReference>
<dbReference type="Pfam" id="PF01899">
    <property type="entry name" value="MNHE"/>
    <property type="match status" value="1"/>
</dbReference>
<sequence>MRYTLSLLLCLTLIWLLNSGHYTSFILALGVASIALVMWLAHRMELVDEEPYPLHLARRLPRYFCWLIKELLLSNWQVIKLVIQGPKKLAPAVAVLEHPLEDDASRVMLANSVTLTPGTLTLDIDETTITVHALHHDDIAALQEVSVIQRVKELSQ</sequence>
<evidence type="ECO:0000256" key="2">
    <source>
        <dbReference type="ARBA" id="ARBA00006228"/>
    </source>
</evidence>
<evidence type="ECO:0000256" key="6">
    <source>
        <dbReference type="ARBA" id="ARBA00023136"/>
    </source>
</evidence>
<dbReference type="EMBL" id="FQXG01000001">
    <property type="protein sequence ID" value="SHG85710.1"/>
    <property type="molecule type" value="Genomic_DNA"/>
</dbReference>
<keyword evidence="8" id="KW-1185">Reference proteome</keyword>
<keyword evidence="6" id="KW-0472">Membrane</keyword>
<dbReference type="GO" id="GO:0005886">
    <property type="term" value="C:plasma membrane"/>
    <property type="evidence" value="ECO:0007669"/>
    <property type="project" value="UniProtKB-SubCell"/>
</dbReference>
<evidence type="ECO:0000256" key="5">
    <source>
        <dbReference type="ARBA" id="ARBA00022989"/>
    </source>
</evidence>
<keyword evidence="5" id="KW-1133">Transmembrane helix</keyword>
<evidence type="ECO:0000256" key="3">
    <source>
        <dbReference type="ARBA" id="ARBA00022475"/>
    </source>
</evidence>
<reference evidence="7 8" key="1">
    <citation type="submission" date="2016-11" db="EMBL/GenBank/DDBJ databases">
        <authorList>
            <person name="Jaros S."/>
            <person name="Januszkiewicz K."/>
            <person name="Wedrychowicz H."/>
        </authorList>
    </citation>
    <scope>NUCLEOTIDE SEQUENCE [LARGE SCALE GENOMIC DNA]</scope>
    <source>
        <strain evidence="7 8">DSM 16917</strain>
    </source>
</reference>
<dbReference type="AlphaFoldDB" id="A0A1M5N837"/>
<dbReference type="Proteomes" id="UP000184268">
    <property type="component" value="Unassembled WGS sequence"/>
</dbReference>
<proteinExistence type="inferred from homology"/>
<name>A0A1M5N837_9GAMM</name>
<dbReference type="RefSeq" id="WP_073325513.1">
    <property type="nucleotide sequence ID" value="NZ_FQXG01000001.1"/>
</dbReference>
<accession>A0A1M5N837</accession>
<dbReference type="OrthoDB" id="9807187at2"/>
<evidence type="ECO:0000313" key="7">
    <source>
        <dbReference type="EMBL" id="SHG85710.1"/>
    </source>
</evidence>